<comment type="cofactor">
    <cofactor evidence="3">
        <name>thiamine diphosphate</name>
        <dbReference type="ChEBI" id="CHEBI:58937"/>
    </cofactor>
</comment>
<dbReference type="GeneID" id="27712964"/>
<dbReference type="InterPro" id="IPR005475">
    <property type="entry name" value="Transketolase-like_Pyr-bd"/>
</dbReference>
<dbReference type="OrthoDB" id="10267175at2759"/>
<sequence>MATDIKKTPSGVLEGPAFQEESSLSAQRSMSDDEAACLGIRNLVYDMTMQHGLGHGGSAVGMAAIGVALWKYVMRFNPEDPTWFDRDRFVLSNGHASMFLYVMNYLVGYKAWTMEQLKGYGADKQGSYTTLAHAHPEIGCPAVEVTTGPLGQGVANAVGLAVASKHLAANFNKPGFPLIQSHIYCMTGDGCLMEGVAMEAISLAGNLQLDNLTLIYDNNQVTCDGPLSWINQEDTNMKMQACGWHVADVYDGTHNVQAIVAALREQHPGKPSFINIRTTIGAGTRVAGTAKAHHGTFDVESVARSKSMAGLNPGATHEVPDKVLAFFRDTKTSGGKLQEQWSEMLGQYQSKYAVDAERLLARVNGWFGHWASALDSLDSSRFCRLATRESNGLILEMLWKLNPAMCGGGADLVNSNKFRYSEDDWFHPAKSFAGRYIRHGIREHAMAAIANGLAAYHPGTFLPVTATFSMFYLYAAPAVRIGALSKLHVLHIATHDSFQEGQNGPTHQPVELDSLFRAMPNLIHIRPCNAEEVIGAYQYALRARAGPVMISVARDPVAPVPSTRRGGVSYGAYVLTENTNAHITLVSCGSELHYVVAAAESLKLKGIESRVVSAPSLDLFDQQTDVYRSSVLPLDGSPIVSAEEYVPLVWARYVTASIGMKGYGYSASNESNYERFGLNESAITAKVIQYLGDLDGRDARRAGWRQL</sequence>
<dbReference type="AlphaFoldDB" id="A0A0D2K236"/>
<dbReference type="Pfam" id="PF22613">
    <property type="entry name" value="Transketolase_C_1"/>
    <property type="match status" value="1"/>
</dbReference>
<dbReference type="InterPro" id="IPR005474">
    <property type="entry name" value="Transketolase_N"/>
</dbReference>
<dbReference type="CDD" id="cd07033">
    <property type="entry name" value="TPP_PYR_DXS_TK_like"/>
    <property type="match status" value="1"/>
</dbReference>
<keyword evidence="7" id="KW-0460">Magnesium</keyword>
<evidence type="ECO:0000256" key="4">
    <source>
        <dbReference type="ARBA" id="ARBA00007131"/>
    </source>
</evidence>
<evidence type="ECO:0000256" key="2">
    <source>
        <dbReference type="ARBA" id="ARBA00001946"/>
    </source>
</evidence>
<keyword evidence="6" id="KW-0479">Metal-binding</keyword>
<comment type="cofactor">
    <cofactor evidence="1">
        <name>Co(2+)</name>
        <dbReference type="ChEBI" id="CHEBI:48828"/>
    </cofactor>
</comment>
<protein>
    <recommendedName>
        <fullName evidence="9">Transketolase-like pyrimidine-binding domain-containing protein</fullName>
    </recommendedName>
</protein>
<evidence type="ECO:0000313" key="10">
    <source>
        <dbReference type="EMBL" id="KIX97104.1"/>
    </source>
</evidence>
<dbReference type="PANTHER" id="PTHR43522">
    <property type="entry name" value="TRANSKETOLASE"/>
    <property type="match status" value="1"/>
</dbReference>
<dbReference type="Pfam" id="PF02779">
    <property type="entry name" value="Transket_pyr"/>
    <property type="match status" value="1"/>
</dbReference>
<dbReference type="InterPro" id="IPR055152">
    <property type="entry name" value="Transketolase-like_C_2"/>
</dbReference>
<keyword evidence="8" id="KW-0786">Thiamine pyrophosphate</keyword>
<dbReference type="InterPro" id="IPR009014">
    <property type="entry name" value="Transketo_C/PFOR_II"/>
</dbReference>
<keyword evidence="11" id="KW-1185">Reference proteome</keyword>
<dbReference type="GO" id="GO:0005634">
    <property type="term" value="C:nucleus"/>
    <property type="evidence" value="ECO:0007669"/>
    <property type="project" value="TreeGrafter"/>
</dbReference>
<dbReference type="InterPro" id="IPR020826">
    <property type="entry name" value="Transketolase_BS"/>
</dbReference>
<feature type="domain" description="Transketolase-like pyrimidine-binding" evidence="9">
    <location>
        <begin position="385"/>
        <end position="560"/>
    </location>
</feature>
<dbReference type="SUPFAM" id="SSF52518">
    <property type="entry name" value="Thiamin diphosphate-binding fold (THDP-binding)"/>
    <property type="match status" value="2"/>
</dbReference>
<comment type="similarity">
    <text evidence="4">Belongs to the transketolase family.</text>
</comment>
<reference evidence="10 11" key="1">
    <citation type="submission" date="2015-01" db="EMBL/GenBank/DDBJ databases">
        <title>The Genome Sequence of Fonsecaea multimorphosa CBS 102226.</title>
        <authorList>
            <consortium name="The Broad Institute Genomics Platform"/>
            <person name="Cuomo C."/>
            <person name="de Hoog S."/>
            <person name="Gorbushina A."/>
            <person name="Stielow B."/>
            <person name="Teixiera M."/>
            <person name="Abouelleil A."/>
            <person name="Chapman S.B."/>
            <person name="Priest M."/>
            <person name="Young S.K."/>
            <person name="Wortman J."/>
            <person name="Nusbaum C."/>
            <person name="Birren B."/>
        </authorList>
    </citation>
    <scope>NUCLEOTIDE SEQUENCE [LARGE SCALE GENOMIC DNA]</scope>
    <source>
        <strain evidence="10 11">CBS 102226</strain>
    </source>
</reference>
<evidence type="ECO:0000259" key="9">
    <source>
        <dbReference type="SMART" id="SM00861"/>
    </source>
</evidence>
<dbReference type="RefSeq" id="XP_016631227.1">
    <property type="nucleotide sequence ID" value="XM_016777717.1"/>
</dbReference>
<evidence type="ECO:0000256" key="3">
    <source>
        <dbReference type="ARBA" id="ARBA00001964"/>
    </source>
</evidence>
<dbReference type="GO" id="GO:0006098">
    <property type="term" value="P:pentose-phosphate shunt"/>
    <property type="evidence" value="ECO:0007669"/>
    <property type="project" value="TreeGrafter"/>
</dbReference>
<evidence type="ECO:0000313" key="11">
    <source>
        <dbReference type="Proteomes" id="UP000053411"/>
    </source>
</evidence>
<dbReference type="Pfam" id="PF00456">
    <property type="entry name" value="Transketolase_N"/>
    <property type="match status" value="1"/>
</dbReference>
<evidence type="ECO:0000256" key="7">
    <source>
        <dbReference type="ARBA" id="ARBA00022842"/>
    </source>
</evidence>
<keyword evidence="5" id="KW-0808">Transferase</keyword>
<dbReference type="GO" id="GO:0004802">
    <property type="term" value="F:transketolase activity"/>
    <property type="evidence" value="ECO:0007669"/>
    <property type="project" value="TreeGrafter"/>
</dbReference>
<proteinExistence type="inferred from homology"/>
<dbReference type="Proteomes" id="UP000053411">
    <property type="component" value="Unassembled WGS sequence"/>
</dbReference>
<evidence type="ECO:0000256" key="8">
    <source>
        <dbReference type="ARBA" id="ARBA00023052"/>
    </source>
</evidence>
<dbReference type="Gene3D" id="3.40.50.920">
    <property type="match status" value="1"/>
</dbReference>
<dbReference type="GO" id="GO:0005829">
    <property type="term" value="C:cytosol"/>
    <property type="evidence" value="ECO:0007669"/>
    <property type="project" value="TreeGrafter"/>
</dbReference>
<evidence type="ECO:0000256" key="6">
    <source>
        <dbReference type="ARBA" id="ARBA00022723"/>
    </source>
</evidence>
<dbReference type="EMBL" id="KN848075">
    <property type="protein sequence ID" value="KIX97104.1"/>
    <property type="molecule type" value="Genomic_DNA"/>
</dbReference>
<dbReference type="CDD" id="cd02012">
    <property type="entry name" value="TPP_TK"/>
    <property type="match status" value="1"/>
</dbReference>
<dbReference type="InterPro" id="IPR029061">
    <property type="entry name" value="THDP-binding"/>
</dbReference>
<evidence type="ECO:0000256" key="5">
    <source>
        <dbReference type="ARBA" id="ARBA00022679"/>
    </source>
</evidence>
<dbReference type="PROSITE" id="PS00802">
    <property type="entry name" value="TRANSKETOLASE_2"/>
    <property type="match status" value="1"/>
</dbReference>
<organism evidence="10 11">
    <name type="scientific">Fonsecaea multimorphosa CBS 102226</name>
    <dbReference type="NCBI Taxonomy" id="1442371"/>
    <lineage>
        <taxon>Eukaryota</taxon>
        <taxon>Fungi</taxon>
        <taxon>Dikarya</taxon>
        <taxon>Ascomycota</taxon>
        <taxon>Pezizomycotina</taxon>
        <taxon>Eurotiomycetes</taxon>
        <taxon>Chaetothyriomycetidae</taxon>
        <taxon>Chaetothyriales</taxon>
        <taxon>Herpotrichiellaceae</taxon>
        <taxon>Fonsecaea</taxon>
    </lineage>
</organism>
<dbReference type="InterPro" id="IPR033247">
    <property type="entry name" value="Transketolase_fam"/>
</dbReference>
<dbReference type="STRING" id="1442371.A0A0D2K236"/>
<evidence type="ECO:0000256" key="1">
    <source>
        <dbReference type="ARBA" id="ARBA00001941"/>
    </source>
</evidence>
<comment type="cofactor">
    <cofactor evidence="2">
        <name>Mg(2+)</name>
        <dbReference type="ChEBI" id="CHEBI:18420"/>
    </cofactor>
</comment>
<dbReference type="PANTHER" id="PTHR43522:SF6">
    <property type="entry name" value="TRANSKETOLASE-LIKE PYRIMIDINE-BINDING DOMAIN-CONTAINING PROTEIN-RELATED"/>
    <property type="match status" value="1"/>
</dbReference>
<name>A0A0D2K236_9EURO</name>
<accession>A0A0D2K236</accession>
<gene>
    <name evidence="10" type="ORF">Z520_07218</name>
</gene>
<dbReference type="VEuPathDB" id="FungiDB:Z520_07218"/>
<dbReference type="Gene3D" id="3.40.50.970">
    <property type="match status" value="2"/>
</dbReference>
<dbReference type="GO" id="GO:0046872">
    <property type="term" value="F:metal ion binding"/>
    <property type="evidence" value="ECO:0007669"/>
    <property type="project" value="UniProtKB-KW"/>
</dbReference>
<dbReference type="SUPFAM" id="SSF52922">
    <property type="entry name" value="TK C-terminal domain-like"/>
    <property type="match status" value="1"/>
</dbReference>
<dbReference type="SMART" id="SM00861">
    <property type="entry name" value="Transket_pyr"/>
    <property type="match status" value="1"/>
</dbReference>